<feature type="binding site" evidence="3">
    <location>
        <position position="189"/>
    </location>
    <ligand>
        <name>ATP</name>
        <dbReference type="ChEBI" id="CHEBI:30616"/>
    </ligand>
</feature>
<dbReference type="GO" id="GO:0005524">
    <property type="term" value="F:ATP binding"/>
    <property type="evidence" value="ECO:0007669"/>
    <property type="project" value="UniProtKB-UniRule"/>
</dbReference>
<dbReference type="InterPro" id="IPR011009">
    <property type="entry name" value="Kinase-like_dom_sf"/>
</dbReference>
<dbReference type="EMBL" id="GG745377">
    <property type="protein sequence ID" value="KNE72085.1"/>
    <property type="molecule type" value="Genomic_DNA"/>
</dbReference>
<dbReference type="InterPro" id="IPR000719">
    <property type="entry name" value="Prot_kinase_dom"/>
</dbReference>
<dbReference type="InterPro" id="IPR017441">
    <property type="entry name" value="Protein_kinase_ATP_BS"/>
</dbReference>
<dbReference type="Proteomes" id="UP000054350">
    <property type="component" value="Unassembled WGS sequence"/>
</dbReference>
<dbReference type="PROSITE" id="PS00107">
    <property type="entry name" value="PROTEIN_KINASE_ATP"/>
    <property type="match status" value="1"/>
</dbReference>
<dbReference type="VEuPathDB" id="FungiDB:AMAG_16580"/>
<evidence type="ECO:0000256" key="2">
    <source>
        <dbReference type="ARBA" id="ARBA00022840"/>
    </source>
</evidence>
<dbReference type="eggNOG" id="KOG0032">
    <property type="taxonomic scope" value="Eukaryota"/>
</dbReference>
<keyword evidence="1 3" id="KW-0547">Nucleotide-binding</keyword>
<evidence type="ECO:0000259" key="5">
    <source>
        <dbReference type="PROSITE" id="PS50011"/>
    </source>
</evidence>
<feature type="domain" description="Protein kinase" evidence="5">
    <location>
        <begin position="160"/>
        <end position="417"/>
    </location>
</feature>
<sequence length="585" mass="63968">MLECPRSYSSRSATFAAATLSAALLPICRLAGQSRPSSLERRPARPRSRRARATQSTRSAASESVPELLLPPAASGFNAARPTLANQGPIRAVPLLAWLAQRCRPRTSSTSAVPDKHLHKRLPSLGSPRCCRGTPTTMAIHLGRLFDCLQPASYRRKRAYKMGRVIGRGTYGVVREAVDKATGIRYAVKIISKDLLPDDSPFLDRELVSLQRVRHRNVVNLVDHFESRSKYYLVCEMALGGELFDQIVERGRFTEHDAAALVRNLIQGVAEIHKCRVVHRDIKPENLLFRTTNDLTDIMIADFGVSRTANEDDVLMTVCGSPGYCAPEILLNQGHNTKADLWSVGVVTFTMLCGYSPFGPIDDPKGLMDRMMTGKIDFNERYWKYISAEAKDFVRKLLTLDPHSRPSATEALAHPWLQLKPDDADVHVAAANILSEHVRSNMLTIRAQRVGTDVGQWLRAWQQATAADDDLVHNTVGVTPLRDRGVGALAHAATSVPATRGPLAHAATAVPSGRAGGGDSRRFPRGGVGNLAVLESEWSSGRESAPVPARVDSHQASPEHVAAVEVRGTPPLSAWPRDVSEISID</sequence>
<dbReference type="AlphaFoldDB" id="A0A0L0TBL4"/>
<evidence type="ECO:0000313" key="7">
    <source>
        <dbReference type="Proteomes" id="UP000054350"/>
    </source>
</evidence>
<evidence type="ECO:0000256" key="4">
    <source>
        <dbReference type="SAM" id="MobiDB-lite"/>
    </source>
</evidence>
<reference evidence="6 7" key="1">
    <citation type="submission" date="2009-11" db="EMBL/GenBank/DDBJ databases">
        <title>Annotation of Allomyces macrogynus ATCC 38327.</title>
        <authorList>
            <consortium name="The Broad Institute Genome Sequencing Platform"/>
            <person name="Russ C."/>
            <person name="Cuomo C."/>
            <person name="Burger G."/>
            <person name="Gray M.W."/>
            <person name="Holland P.W.H."/>
            <person name="King N."/>
            <person name="Lang F.B.F."/>
            <person name="Roger A.J."/>
            <person name="Ruiz-Trillo I."/>
            <person name="Young S.K."/>
            <person name="Zeng Q."/>
            <person name="Gargeya S."/>
            <person name="Fitzgerald M."/>
            <person name="Haas B."/>
            <person name="Abouelleil A."/>
            <person name="Alvarado L."/>
            <person name="Arachchi H.M."/>
            <person name="Berlin A."/>
            <person name="Chapman S.B."/>
            <person name="Gearin G."/>
            <person name="Goldberg J."/>
            <person name="Griggs A."/>
            <person name="Gujja S."/>
            <person name="Hansen M."/>
            <person name="Heiman D."/>
            <person name="Howarth C."/>
            <person name="Larimer J."/>
            <person name="Lui A."/>
            <person name="MacDonald P.J.P."/>
            <person name="McCowen C."/>
            <person name="Montmayeur A."/>
            <person name="Murphy C."/>
            <person name="Neiman D."/>
            <person name="Pearson M."/>
            <person name="Priest M."/>
            <person name="Roberts A."/>
            <person name="Saif S."/>
            <person name="Shea T."/>
            <person name="Sisk P."/>
            <person name="Stolte C."/>
            <person name="Sykes S."/>
            <person name="Wortman J."/>
            <person name="Nusbaum C."/>
            <person name="Birren B."/>
        </authorList>
    </citation>
    <scope>NUCLEOTIDE SEQUENCE [LARGE SCALE GENOMIC DNA]</scope>
    <source>
        <strain evidence="6 7">ATCC 38327</strain>
    </source>
</reference>
<keyword evidence="2 3" id="KW-0067">ATP-binding</keyword>
<dbReference type="GO" id="GO:0004672">
    <property type="term" value="F:protein kinase activity"/>
    <property type="evidence" value="ECO:0007669"/>
    <property type="project" value="InterPro"/>
</dbReference>
<gene>
    <name evidence="6" type="ORF">AMAG_16580</name>
</gene>
<dbReference type="PROSITE" id="PS00108">
    <property type="entry name" value="PROTEIN_KINASE_ST"/>
    <property type="match status" value="1"/>
</dbReference>
<accession>A0A0L0TBL4</accession>
<organism evidence="6 7">
    <name type="scientific">Allomyces macrogynus (strain ATCC 38327)</name>
    <name type="common">Allomyces javanicus var. macrogynus</name>
    <dbReference type="NCBI Taxonomy" id="578462"/>
    <lineage>
        <taxon>Eukaryota</taxon>
        <taxon>Fungi</taxon>
        <taxon>Fungi incertae sedis</taxon>
        <taxon>Blastocladiomycota</taxon>
        <taxon>Blastocladiomycetes</taxon>
        <taxon>Blastocladiales</taxon>
        <taxon>Blastocladiaceae</taxon>
        <taxon>Allomyces</taxon>
    </lineage>
</organism>
<reference evidence="7" key="2">
    <citation type="submission" date="2009-11" db="EMBL/GenBank/DDBJ databases">
        <title>The Genome Sequence of Allomyces macrogynus strain ATCC 38327.</title>
        <authorList>
            <consortium name="The Broad Institute Genome Sequencing Platform"/>
            <person name="Russ C."/>
            <person name="Cuomo C."/>
            <person name="Shea T."/>
            <person name="Young S.K."/>
            <person name="Zeng Q."/>
            <person name="Koehrsen M."/>
            <person name="Haas B."/>
            <person name="Borodovsky M."/>
            <person name="Guigo R."/>
            <person name="Alvarado L."/>
            <person name="Berlin A."/>
            <person name="Borenstein D."/>
            <person name="Chen Z."/>
            <person name="Engels R."/>
            <person name="Freedman E."/>
            <person name="Gellesch M."/>
            <person name="Goldberg J."/>
            <person name="Griggs A."/>
            <person name="Gujja S."/>
            <person name="Heiman D."/>
            <person name="Hepburn T."/>
            <person name="Howarth C."/>
            <person name="Jen D."/>
            <person name="Larson L."/>
            <person name="Lewis B."/>
            <person name="Mehta T."/>
            <person name="Park D."/>
            <person name="Pearson M."/>
            <person name="Roberts A."/>
            <person name="Saif S."/>
            <person name="Shenoy N."/>
            <person name="Sisk P."/>
            <person name="Stolte C."/>
            <person name="Sykes S."/>
            <person name="Walk T."/>
            <person name="White J."/>
            <person name="Yandava C."/>
            <person name="Burger G."/>
            <person name="Gray M.W."/>
            <person name="Holland P.W.H."/>
            <person name="King N."/>
            <person name="Lang F.B.F."/>
            <person name="Roger A.J."/>
            <person name="Ruiz-Trillo I."/>
            <person name="Lander E."/>
            <person name="Nusbaum C."/>
        </authorList>
    </citation>
    <scope>NUCLEOTIDE SEQUENCE [LARGE SCALE GENOMIC DNA]</scope>
    <source>
        <strain evidence="7">ATCC 38327</strain>
    </source>
</reference>
<dbReference type="Gene3D" id="1.10.510.10">
    <property type="entry name" value="Transferase(Phosphotransferase) domain 1"/>
    <property type="match status" value="1"/>
</dbReference>
<name>A0A0L0TBL4_ALLM3</name>
<protein>
    <submittedName>
        <fullName evidence="6">CAMK/CAMK1 protein kinase</fullName>
    </submittedName>
</protein>
<dbReference type="Pfam" id="PF00069">
    <property type="entry name" value="Pkinase"/>
    <property type="match status" value="1"/>
</dbReference>
<evidence type="ECO:0000256" key="3">
    <source>
        <dbReference type="PROSITE-ProRule" id="PRU10141"/>
    </source>
</evidence>
<dbReference type="SMART" id="SM00220">
    <property type="entry name" value="S_TKc"/>
    <property type="match status" value="1"/>
</dbReference>
<feature type="compositionally biased region" description="Low complexity" evidence="4">
    <location>
        <begin position="53"/>
        <end position="64"/>
    </location>
</feature>
<keyword evidence="6" id="KW-0418">Kinase</keyword>
<evidence type="ECO:0000313" key="6">
    <source>
        <dbReference type="EMBL" id="KNE72085.1"/>
    </source>
</evidence>
<proteinExistence type="predicted"/>
<dbReference type="CDD" id="cd05117">
    <property type="entry name" value="STKc_CAMK"/>
    <property type="match status" value="1"/>
</dbReference>
<dbReference type="OrthoDB" id="40902at2759"/>
<feature type="region of interest" description="Disordered" evidence="4">
    <location>
        <begin position="35"/>
        <end position="65"/>
    </location>
</feature>
<dbReference type="SUPFAM" id="SSF56112">
    <property type="entry name" value="Protein kinase-like (PK-like)"/>
    <property type="match status" value="1"/>
</dbReference>
<feature type="region of interest" description="Disordered" evidence="4">
    <location>
        <begin position="539"/>
        <end position="558"/>
    </location>
</feature>
<dbReference type="InterPro" id="IPR008271">
    <property type="entry name" value="Ser/Thr_kinase_AS"/>
</dbReference>
<dbReference type="PANTHER" id="PTHR24347">
    <property type="entry name" value="SERINE/THREONINE-PROTEIN KINASE"/>
    <property type="match status" value="1"/>
</dbReference>
<dbReference type="STRING" id="578462.A0A0L0TBL4"/>
<keyword evidence="7" id="KW-1185">Reference proteome</keyword>
<dbReference type="PROSITE" id="PS50011">
    <property type="entry name" value="PROTEIN_KINASE_DOM"/>
    <property type="match status" value="1"/>
</dbReference>
<keyword evidence="6" id="KW-0808">Transferase</keyword>
<evidence type="ECO:0000256" key="1">
    <source>
        <dbReference type="ARBA" id="ARBA00022741"/>
    </source>
</evidence>
<dbReference type="FunFam" id="1.10.510.10:FF:000571">
    <property type="entry name" value="Maternal embryonic leucine zipper kinase"/>
    <property type="match status" value="1"/>
</dbReference>